<gene>
    <name evidence="2" type="ORF">DL1_08460</name>
</gene>
<name>A0A074TAV1_9RHOB</name>
<sequence>MKQLFCAIIVIFLAAPSTASEYKKNFWGNWEYTGEVNSRAVDAYTNDARVAVASAAWCRSDFVGEIAYHPESGKVIVVKKSYTPSARYDMLDVVRYFLERHLKVTTMIYFDKAQGDVVISERVFGDLGGKSRYFLLHNIDGSTANVSGPIGDVSSLCHRG</sequence>
<evidence type="ECO:0000256" key="1">
    <source>
        <dbReference type="SAM" id="SignalP"/>
    </source>
</evidence>
<dbReference type="Proteomes" id="UP000027725">
    <property type="component" value="Unassembled WGS sequence"/>
</dbReference>
<proteinExistence type="predicted"/>
<accession>A0A074TAV1</accession>
<feature type="chain" id="PRO_5001701235" evidence="1">
    <location>
        <begin position="20"/>
        <end position="160"/>
    </location>
</feature>
<dbReference type="EMBL" id="JHEH01000023">
    <property type="protein sequence ID" value="KEP68809.1"/>
    <property type="molecule type" value="Genomic_DNA"/>
</dbReference>
<reference evidence="2 3" key="1">
    <citation type="submission" date="2014-03" db="EMBL/GenBank/DDBJ databases">
        <title>The draft genome sequence of Thioclava dalianensis DLFJ1-1.</title>
        <authorList>
            <person name="Lai Q."/>
            <person name="Shao Z."/>
        </authorList>
    </citation>
    <scope>NUCLEOTIDE SEQUENCE [LARGE SCALE GENOMIC DNA]</scope>
    <source>
        <strain evidence="2 3">DLFJ1-1</strain>
    </source>
</reference>
<dbReference type="AlphaFoldDB" id="A0A074TAV1"/>
<keyword evidence="1" id="KW-0732">Signal</keyword>
<protein>
    <submittedName>
        <fullName evidence="2">Uncharacterized protein</fullName>
    </submittedName>
</protein>
<comment type="caution">
    <text evidence="2">The sequence shown here is derived from an EMBL/GenBank/DDBJ whole genome shotgun (WGS) entry which is preliminary data.</text>
</comment>
<evidence type="ECO:0000313" key="3">
    <source>
        <dbReference type="Proteomes" id="UP000027725"/>
    </source>
</evidence>
<organism evidence="2 3">
    <name type="scientific">Thioclava dalianensis</name>
    <dbReference type="NCBI Taxonomy" id="1185766"/>
    <lineage>
        <taxon>Bacteria</taxon>
        <taxon>Pseudomonadati</taxon>
        <taxon>Pseudomonadota</taxon>
        <taxon>Alphaproteobacteria</taxon>
        <taxon>Rhodobacterales</taxon>
        <taxon>Paracoccaceae</taxon>
        <taxon>Thioclava</taxon>
    </lineage>
</organism>
<dbReference type="STRING" id="1185766.SAMN05216224_10696"/>
<keyword evidence="3" id="KW-1185">Reference proteome</keyword>
<dbReference type="RefSeq" id="WP_038067953.1">
    <property type="nucleotide sequence ID" value="NZ_FOVB01000006.1"/>
</dbReference>
<evidence type="ECO:0000313" key="2">
    <source>
        <dbReference type="EMBL" id="KEP68809.1"/>
    </source>
</evidence>
<feature type="signal peptide" evidence="1">
    <location>
        <begin position="1"/>
        <end position="19"/>
    </location>
</feature>